<feature type="domain" description="Clathrin/coatomer adaptor adaptin-like N-terminal" evidence="11">
    <location>
        <begin position="23"/>
        <end position="468"/>
    </location>
</feature>
<dbReference type="SUPFAM" id="SSF48371">
    <property type="entry name" value="ARM repeat"/>
    <property type="match status" value="1"/>
</dbReference>
<evidence type="ECO:0000313" key="15">
    <source>
        <dbReference type="Proteomes" id="UP000664859"/>
    </source>
</evidence>
<sequence>MSAAVEAHCTILVNTDKASTLQQDEIIKDLEQPQVSLKIKAIKNAITMLLSGEPMPRLLMSVIKGCLKEENKELKKLVTIYWEVARKYDGAGKLLPEMILVCNALRNDLNHPNEYVRGATLRFLCRLREPELLEPLIPTVKACLDGNGLGRHPYVRKNAALACYYIHKNFAETLLPDGPELMARFIEAESDSCARRNAFLFLFNEAEDSAIEFLNTHMERVKDYGDGFSLLVLELCRKVCRRDPAQKGRFVRLLLGMLQSDSAAVCYEAAWTLVSLSSAPTAIRAAAATYAQLLNSQSDNNVKLIVLERLDALKRQHAKVLQEVLMDILRALSSPNIDICRKTLTVAMDLVSPRNIEEVVQLLKREVLRTQEAGMEKGLTYRSMLIQAIHTCATKFPEVADSVVHVLMDFLGGEGGMDVALFVRSIVEQYASLRSSVLGKLMASLRDISATPVLCVALWVVGSYCEGPDALAMAFAELREAVGPLPFETSQGDGKSAKAAADAPTLPTYTTKNVVLSDGTYATQVRRRQLNVSAVISQCTTIIHMGSGLRRLIAGGDVFLGTALGVCLTKLTLHALKLMGETSNGVKDMQVYTLQVLCGVARVIEAASTTHRGAFADCSERVTLCCKLLLDPAARTSLGSTMMDGCRDSYAALLAMEKTALAMAEAAKKGPTLSQPDDLINFRQLRAAGLAGPEVDIYDGDDITKATGLGANADDGNKGRIYQLSGFSDPVYAEANVTVHDYDIVLEILVINRTPQTLTNLTVELATMGDLRLVERPQAHTIGPLDQRTIRANIKVSSTETGHIFGTIVFENSSTAEKAYINLSDIHLDIMDYIRPATCSEEAFRSMWAEFEWENKVSINTTFTDLNEFLAHLVAQTNTTCLTPTSARHGPSSFLAANLYAVSVFGEDALVNVSVEKKADAGGALGGHVRIRSKTQGIALSLGDRITLVQRGAGATPQP</sequence>
<dbReference type="InterPro" id="IPR011710">
    <property type="entry name" value="Coatomer_bsu_C"/>
</dbReference>
<evidence type="ECO:0000256" key="9">
    <source>
        <dbReference type="ARBA" id="ARBA00023329"/>
    </source>
</evidence>
<keyword evidence="15" id="KW-1185">Reference proteome</keyword>
<evidence type="ECO:0000256" key="4">
    <source>
        <dbReference type="ARBA" id="ARBA00022737"/>
    </source>
</evidence>
<keyword evidence="2 10" id="KW-0813">Transport</keyword>
<keyword evidence="8 10" id="KW-0472">Membrane</keyword>
<keyword evidence="9 10" id="KW-0968">Cytoplasmic vesicle</keyword>
<dbReference type="InterPro" id="IPR016460">
    <property type="entry name" value="COPB1"/>
</dbReference>
<evidence type="ECO:0000256" key="10">
    <source>
        <dbReference type="PIRNR" id="PIRNR005727"/>
    </source>
</evidence>
<dbReference type="Pfam" id="PF07718">
    <property type="entry name" value="Coatamer_beta_C"/>
    <property type="match status" value="1"/>
</dbReference>
<keyword evidence="3 10" id="KW-0963">Cytoplasm</keyword>
<feature type="domain" description="Coatomer beta subunit C-terminal" evidence="12">
    <location>
        <begin position="676"/>
        <end position="811"/>
    </location>
</feature>
<evidence type="ECO:0000256" key="6">
    <source>
        <dbReference type="ARBA" id="ARBA00022927"/>
    </source>
</evidence>
<dbReference type="PANTHER" id="PTHR10635">
    <property type="entry name" value="COATOMER SUBUNIT BETA"/>
    <property type="match status" value="1"/>
</dbReference>
<evidence type="ECO:0000259" key="12">
    <source>
        <dbReference type="Pfam" id="PF07718"/>
    </source>
</evidence>
<dbReference type="GO" id="GO:0030126">
    <property type="term" value="C:COPI vesicle coat"/>
    <property type="evidence" value="ECO:0007669"/>
    <property type="project" value="InterPro"/>
</dbReference>
<keyword evidence="5 10" id="KW-0931">ER-Golgi transport</keyword>
<dbReference type="GO" id="GO:0006886">
    <property type="term" value="P:intracellular protein transport"/>
    <property type="evidence" value="ECO:0007669"/>
    <property type="project" value="InterPro"/>
</dbReference>
<keyword evidence="6 10" id="KW-0653">Protein transport</keyword>
<dbReference type="Gene3D" id="1.25.10.10">
    <property type="entry name" value="Leucine-rich Repeat Variant"/>
    <property type="match status" value="1"/>
</dbReference>
<evidence type="ECO:0000259" key="13">
    <source>
        <dbReference type="Pfam" id="PF14806"/>
    </source>
</evidence>
<comment type="function">
    <text evidence="10">The coatomer is a cytosolic protein complex that binds to dilysine motifs and reversibly associates with Golgi non-clathrin-coated vesicles, which further mediate biosynthetic protein transport from the ER, via the Golgi up to the trans Golgi network. Coatomer complex is required for budding from Golgi membranes, and is essential for the retrograde Golgi-to-ER transport of dilysine-tagged proteins.</text>
</comment>
<dbReference type="GO" id="GO:0005198">
    <property type="term" value="F:structural molecule activity"/>
    <property type="evidence" value="ECO:0007669"/>
    <property type="project" value="InterPro"/>
</dbReference>
<dbReference type="InterPro" id="IPR029446">
    <property type="entry name" value="COPB1_appendage_platform_dom"/>
</dbReference>
<accession>A0A835Z7E2</accession>
<gene>
    <name evidence="14" type="ORF">JKP88DRAFT_269422</name>
</gene>
<dbReference type="InterPro" id="IPR002553">
    <property type="entry name" value="Clathrin/coatomer_adapt-like_N"/>
</dbReference>
<evidence type="ECO:0000256" key="2">
    <source>
        <dbReference type="ARBA" id="ARBA00022448"/>
    </source>
</evidence>
<comment type="subcellular location">
    <subcellularLocation>
        <location evidence="10">Cytoplasm</location>
    </subcellularLocation>
    <subcellularLocation>
        <location evidence="1 10">Golgi apparatus membrane</location>
        <topology evidence="1 10">Peripheral membrane protein</topology>
        <orientation evidence="1 10">Cytoplasmic side</orientation>
    </subcellularLocation>
    <subcellularLocation>
        <location evidence="10">Cytoplasmic vesicle</location>
        <location evidence="10">COPI-coated vesicle membrane</location>
        <topology evidence="10">Peripheral membrane protein</topology>
        <orientation evidence="10">Cytoplasmic side</orientation>
    </subcellularLocation>
</comment>
<dbReference type="AlphaFoldDB" id="A0A835Z7E2"/>
<dbReference type="EMBL" id="JAFCMP010000057">
    <property type="protein sequence ID" value="KAG5189062.1"/>
    <property type="molecule type" value="Genomic_DNA"/>
</dbReference>
<protein>
    <recommendedName>
        <fullName evidence="10">Coatomer subunit beta</fullName>
    </recommendedName>
    <alternativeName>
        <fullName evidence="10">Beta-coat protein</fullName>
    </alternativeName>
</protein>
<dbReference type="OrthoDB" id="10261439at2759"/>
<dbReference type="Pfam" id="PF14806">
    <property type="entry name" value="Coatomer_b_Cpla"/>
    <property type="match status" value="1"/>
</dbReference>
<dbReference type="PIRSF" id="PIRSF005727">
    <property type="entry name" value="Coatomer_beta_subunit"/>
    <property type="match status" value="1"/>
</dbReference>
<organism evidence="14 15">
    <name type="scientific">Tribonema minus</name>
    <dbReference type="NCBI Taxonomy" id="303371"/>
    <lineage>
        <taxon>Eukaryota</taxon>
        <taxon>Sar</taxon>
        <taxon>Stramenopiles</taxon>
        <taxon>Ochrophyta</taxon>
        <taxon>PX clade</taxon>
        <taxon>Xanthophyceae</taxon>
        <taxon>Tribonematales</taxon>
        <taxon>Tribonemataceae</taxon>
        <taxon>Tribonema</taxon>
    </lineage>
</organism>
<dbReference type="GO" id="GO:0000139">
    <property type="term" value="C:Golgi membrane"/>
    <property type="evidence" value="ECO:0007669"/>
    <property type="project" value="UniProtKB-SubCell"/>
</dbReference>
<feature type="domain" description="Coatomer beta subunit appendage platform" evidence="13">
    <location>
        <begin position="817"/>
        <end position="946"/>
    </location>
</feature>
<dbReference type="GO" id="GO:0006891">
    <property type="term" value="P:intra-Golgi vesicle-mediated transport"/>
    <property type="evidence" value="ECO:0007669"/>
    <property type="project" value="TreeGrafter"/>
</dbReference>
<dbReference type="InterPro" id="IPR016024">
    <property type="entry name" value="ARM-type_fold"/>
</dbReference>
<keyword evidence="7 10" id="KW-0333">Golgi apparatus</keyword>
<evidence type="ECO:0000256" key="8">
    <source>
        <dbReference type="ARBA" id="ARBA00023136"/>
    </source>
</evidence>
<evidence type="ECO:0000256" key="7">
    <source>
        <dbReference type="ARBA" id="ARBA00023034"/>
    </source>
</evidence>
<dbReference type="InterPro" id="IPR011989">
    <property type="entry name" value="ARM-like"/>
</dbReference>
<name>A0A835Z7E2_9STRA</name>
<dbReference type="GO" id="GO:0006888">
    <property type="term" value="P:endoplasmic reticulum to Golgi vesicle-mediated transport"/>
    <property type="evidence" value="ECO:0007669"/>
    <property type="project" value="TreeGrafter"/>
</dbReference>
<evidence type="ECO:0000313" key="14">
    <source>
        <dbReference type="EMBL" id="KAG5189062.1"/>
    </source>
</evidence>
<dbReference type="Pfam" id="PF01602">
    <property type="entry name" value="Adaptin_N"/>
    <property type="match status" value="1"/>
</dbReference>
<proteinExistence type="predicted"/>
<keyword evidence="4" id="KW-0677">Repeat</keyword>
<comment type="caution">
    <text evidence="14">The sequence shown here is derived from an EMBL/GenBank/DDBJ whole genome shotgun (WGS) entry which is preliminary data.</text>
</comment>
<dbReference type="Proteomes" id="UP000664859">
    <property type="component" value="Unassembled WGS sequence"/>
</dbReference>
<reference evidence="14" key="1">
    <citation type="submission" date="2021-02" db="EMBL/GenBank/DDBJ databases">
        <title>First Annotated Genome of the Yellow-green Alga Tribonema minus.</title>
        <authorList>
            <person name="Mahan K.M."/>
        </authorList>
    </citation>
    <scope>NUCLEOTIDE SEQUENCE</scope>
    <source>
        <strain evidence="14">UTEX B ZZ1240</strain>
    </source>
</reference>
<evidence type="ECO:0000256" key="1">
    <source>
        <dbReference type="ARBA" id="ARBA00004255"/>
    </source>
</evidence>
<comment type="subunit">
    <text evidence="10">Oligomeric complex that consists of at least the alpha, beta, beta', gamma, delta, epsilon and zeta subunits.</text>
</comment>
<evidence type="ECO:0000256" key="3">
    <source>
        <dbReference type="ARBA" id="ARBA00022490"/>
    </source>
</evidence>
<dbReference type="PANTHER" id="PTHR10635:SF0">
    <property type="entry name" value="COATOMER SUBUNIT BETA"/>
    <property type="match status" value="1"/>
</dbReference>
<evidence type="ECO:0000259" key="11">
    <source>
        <dbReference type="Pfam" id="PF01602"/>
    </source>
</evidence>
<evidence type="ECO:0000256" key="5">
    <source>
        <dbReference type="ARBA" id="ARBA00022892"/>
    </source>
</evidence>